<keyword evidence="5" id="KW-0804">Transcription</keyword>
<name>A0AAN9I7K2_CROPI</name>
<dbReference type="AlphaFoldDB" id="A0AAN9I7K2"/>
<proteinExistence type="inferred from homology"/>
<dbReference type="InterPro" id="IPR025756">
    <property type="entry name" value="Myb_CC_LHEQLE"/>
</dbReference>
<feature type="compositionally biased region" description="Polar residues" evidence="7">
    <location>
        <begin position="388"/>
        <end position="405"/>
    </location>
</feature>
<dbReference type="EMBL" id="JAYWIO010000004">
    <property type="protein sequence ID" value="KAK7269152.1"/>
    <property type="molecule type" value="Genomic_DNA"/>
</dbReference>
<dbReference type="PANTHER" id="PTHR31499:SF80">
    <property type="entry name" value="HTH MYB-TYPE DOMAIN-CONTAINING PROTEIN"/>
    <property type="match status" value="1"/>
</dbReference>
<evidence type="ECO:0000256" key="5">
    <source>
        <dbReference type="ARBA" id="ARBA00023163"/>
    </source>
</evidence>
<dbReference type="GO" id="GO:0003677">
    <property type="term" value="F:DNA binding"/>
    <property type="evidence" value="ECO:0007669"/>
    <property type="project" value="InterPro"/>
</dbReference>
<reference evidence="9 10" key="1">
    <citation type="submission" date="2024-01" db="EMBL/GenBank/DDBJ databases">
        <title>The genomes of 5 underutilized Papilionoideae crops provide insights into root nodulation and disease resistanc.</title>
        <authorList>
            <person name="Yuan L."/>
        </authorList>
    </citation>
    <scope>NUCLEOTIDE SEQUENCE [LARGE SCALE GENOMIC DNA]</scope>
    <source>
        <strain evidence="9">ZHUSHIDOU_FW_LH</strain>
        <tissue evidence="9">Leaf</tissue>
    </source>
</reference>
<feature type="domain" description="HTH myb-type" evidence="8">
    <location>
        <begin position="249"/>
        <end position="308"/>
    </location>
</feature>
<dbReference type="NCBIfam" id="TIGR01557">
    <property type="entry name" value="myb_SHAQKYF"/>
    <property type="match status" value="1"/>
</dbReference>
<dbReference type="Pfam" id="PF14379">
    <property type="entry name" value="Myb_CC_LHEQLE"/>
    <property type="match status" value="1"/>
</dbReference>
<evidence type="ECO:0000256" key="1">
    <source>
        <dbReference type="ARBA" id="ARBA00004123"/>
    </source>
</evidence>
<dbReference type="Proteomes" id="UP001372338">
    <property type="component" value="Unassembled WGS sequence"/>
</dbReference>
<dbReference type="PANTHER" id="PTHR31499">
    <property type="entry name" value="MYB FAMILY TRANSCRIPTION FACTOR PHL11"/>
    <property type="match status" value="1"/>
</dbReference>
<protein>
    <recommendedName>
        <fullName evidence="8">HTH myb-type domain-containing protein</fullName>
    </recommendedName>
</protein>
<keyword evidence="6" id="KW-0539">Nucleus</keyword>
<dbReference type="GO" id="GO:0003700">
    <property type="term" value="F:DNA-binding transcription factor activity"/>
    <property type="evidence" value="ECO:0007669"/>
    <property type="project" value="InterPro"/>
</dbReference>
<dbReference type="Pfam" id="PF00249">
    <property type="entry name" value="Myb_DNA-binding"/>
    <property type="match status" value="1"/>
</dbReference>
<evidence type="ECO:0000256" key="2">
    <source>
        <dbReference type="ARBA" id="ARBA00006783"/>
    </source>
</evidence>
<dbReference type="InterPro" id="IPR046955">
    <property type="entry name" value="PHR1-like"/>
</dbReference>
<keyword evidence="4" id="KW-0175">Coiled coil</keyword>
<comment type="caution">
    <text evidence="9">The sequence shown here is derived from an EMBL/GenBank/DDBJ whole genome shotgun (WGS) entry which is preliminary data.</text>
</comment>
<dbReference type="InterPro" id="IPR017930">
    <property type="entry name" value="Myb_dom"/>
</dbReference>
<evidence type="ECO:0000256" key="7">
    <source>
        <dbReference type="SAM" id="MobiDB-lite"/>
    </source>
</evidence>
<keyword evidence="3" id="KW-0805">Transcription regulation</keyword>
<feature type="region of interest" description="Disordered" evidence="7">
    <location>
        <begin position="379"/>
        <end position="463"/>
    </location>
</feature>
<dbReference type="InterPro" id="IPR001005">
    <property type="entry name" value="SANT/Myb"/>
</dbReference>
<evidence type="ECO:0000256" key="6">
    <source>
        <dbReference type="ARBA" id="ARBA00023242"/>
    </source>
</evidence>
<dbReference type="PROSITE" id="PS51294">
    <property type="entry name" value="HTH_MYB"/>
    <property type="match status" value="1"/>
</dbReference>
<dbReference type="Gene3D" id="1.10.10.60">
    <property type="entry name" value="Homeodomain-like"/>
    <property type="match status" value="1"/>
</dbReference>
<dbReference type="InterPro" id="IPR009057">
    <property type="entry name" value="Homeodomain-like_sf"/>
</dbReference>
<feature type="compositionally biased region" description="Basic and acidic residues" evidence="7">
    <location>
        <begin position="432"/>
        <end position="447"/>
    </location>
</feature>
<dbReference type="SUPFAM" id="SSF46689">
    <property type="entry name" value="Homeodomain-like"/>
    <property type="match status" value="1"/>
</dbReference>
<organism evidence="9 10">
    <name type="scientific">Crotalaria pallida</name>
    <name type="common">Smooth rattlebox</name>
    <name type="synonym">Crotalaria striata</name>
    <dbReference type="NCBI Taxonomy" id="3830"/>
    <lineage>
        <taxon>Eukaryota</taxon>
        <taxon>Viridiplantae</taxon>
        <taxon>Streptophyta</taxon>
        <taxon>Embryophyta</taxon>
        <taxon>Tracheophyta</taxon>
        <taxon>Spermatophyta</taxon>
        <taxon>Magnoliopsida</taxon>
        <taxon>eudicotyledons</taxon>
        <taxon>Gunneridae</taxon>
        <taxon>Pentapetalae</taxon>
        <taxon>rosids</taxon>
        <taxon>fabids</taxon>
        <taxon>Fabales</taxon>
        <taxon>Fabaceae</taxon>
        <taxon>Papilionoideae</taxon>
        <taxon>50 kb inversion clade</taxon>
        <taxon>genistoids sensu lato</taxon>
        <taxon>core genistoids</taxon>
        <taxon>Crotalarieae</taxon>
        <taxon>Crotalaria</taxon>
    </lineage>
</organism>
<accession>A0AAN9I7K2</accession>
<evidence type="ECO:0000313" key="10">
    <source>
        <dbReference type="Proteomes" id="UP001372338"/>
    </source>
</evidence>
<evidence type="ECO:0000256" key="3">
    <source>
        <dbReference type="ARBA" id="ARBA00023015"/>
    </source>
</evidence>
<evidence type="ECO:0000259" key="8">
    <source>
        <dbReference type="PROSITE" id="PS51294"/>
    </source>
</evidence>
<comment type="similarity">
    <text evidence="2">Belongs to the MYB-CC family.</text>
</comment>
<evidence type="ECO:0000256" key="4">
    <source>
        <dbReference type="ARBA" id="ARBA00023054"/>
    </source>
</evidence>
<dbReference type="GO" id="GO:0005634">
    <property type="term" value="C:nucleus"/>
    <property type="evidence" value="ECO:0007669"/>
    <property type="project" value="UniProtKB-SubCell"/>
</dbReference>
<dbReference type="FunFam" id="1.10.10.60:FF:000002">
    <property type="entry name" value="Myb family transcription factor"/>
    <property type="match status" value="1"/>
</dbReference>
<gene>
    <name evidence="9" type="ORF">RIF29_21868</name>
</gene>
<keyword evidence="10" id="KW-1185">Reference proteome</keyword>
<dbReference type="PROSITE" id="PS51257">
    <property type="entry name" value="PROKAR_LIPOPROTEIN"/>
    <property type="match status" value="1"/>
</dbReference>
<evidence type="ECO:0000313" key="9">
    <source>
        <dbReference type="EMBL" id="KAK7269152.1"/>
    </source>
</evidence>
<dbReference type="InterPro" id="IPR006447">
    <property type="entry name" value="Myb_dom_plants"/>
</dbReference>
<sequence>MIRCTVREVQCRFQMVKHSLEVASPLNGLAGGCSRLDIHWEAPPHGFVKCNTDGSFFQQTSLAAAGGIVRNEAVQFNSTSQVIAMSSSFPVIPTSSAQATSSNSNIRSAGHMFSTSAECPDDFPFSLFSEKHSPTLISHPQESGDILWDPDPFQDLLQFPDSVPAQNNHVEHSSSHMSVDNVNAPDFGEWVDVDQLLLVDDSLLPNWDQLVSVDNVAEPKPEETQASQQQHALSTVVDGVPNSVPTAPQTKTRMRWTPELHEAFVEAVNQLGGSEKATPKGVLNLMKVEGLTIYHVKSHLQKYRTARYKPESSEGIPERKLTSVEEMKSLDLKTSKGITETLRLQMELQKRLHEQLEVQRELQIQIENQGKRLQMMFEKQAEKDKPSASMSNLVLPSPIDNSDATNEGHAKSRINSSTQETLPEESFQDANSKQKRDDATDAIEHEVGQGQFAAPLAKRVKSL</sequence>
<comment type="subcellular location">
    <subcellularLocation>
        <location evidence="1">Nucleus</location>
    </subcellularLocation>
</comment>